<dbReference type="EMBL" id="MDYQ01000661">
    <property type="protein sequence ID" value="PRP73181.1"/>
    <property type="molecule type" value="Genomic_DNA"/>
</dbReference>
<dbReference type="GO" id="GO:0031201">
    <property type="term" value="C:SNARE complex"/>
    <property type="evidence" value="ECO:0007669"/>
    <property type="project" value="TreeGrafter"/>
</dbReference>
<evidence type="ECO:0000313" key="5">
    <source>
        <dbReference type="EMBL" id="PRP73181.1"/>
    </source>
</evidence>
<organism evidence="5 6">
    <name type="scientific">Planoprotostelium fungivorum</name>
    <dbReference type="NCBI Taxonomy" id="1890364"/>
    <lineage>
        <taxon>Eukaryota</taxon>
        <taxon>Amoebozoa</taxon>
        <taxon>Evosea</taxon>
        <taxon>Variosea</taxon>
        <taxon>Cavosteliida</taxon>
        <taxon>Cavosteliaceae</taxon>
        <taxon>Planoprotostelium</taxon>
    </lineage>
</organism>
<dbReference type="InterPro" id="IPR000727">
    <property type="entry name" value="T_SNARE_dom"/>
</dbReference>
<keyword evidence="6" id="KW-1185">Reference proteome</keyword>
<dbReference type="AlphaFoldDB" id="A0A2P6MNA6"/>
<dbReference type="Gene3D" id="2.60.40.150">
    <property type="entry name" value="C2 domain"/>
    <property type="match status" value="1"/>
</dbReference>
<dbReference type="CDD" id="cd00030">
    <property type="entry name" value="C2"/>
    <property type="match status" value="1"/>
</dbReference>
<evidence type="ECO:0000256" key="2">
    <source>
        <dbReference type="SAM" id="MobiDB-lite"/>
    </source>
</evidence>
<comment type="caution">
    <text evidence="5">The sequence shown here is derived from an EMBL/GenBank/DDBJ whole genome shotgun (WGS) entry which is preliminary data.</text>
</comment>
<sequence length="487" mass="55012">MTRPTWIVYKRKDRKSVLLKAPQRRKELKDLCAHLFESRESSTIMSKGFPLKVTVEEGRGIKSWRAIQSKDEEDDRPTTFATIKFKDVNWKGPNIRGPTPKYNTSTTFEGIEKLSGVVEIEITDVGASSQKNTIGSVKVNLETLALRGSFHDWKPINDDPAQARGLIKVNMIYMDAKWAAANPNAQFSPAVPVASDAASLAKQKRLLEEQEAAIWLQDNQKSGPLDNNNGGNRTAVKKTSGPIDTTDMSTEEIESETDRLKHEALASTQRSLAMLDNANTVASETALKLEQQGVQLKKTDKDMDVIDGYLDDSKRKIRGTRSLGGAIANFFTHNKGKDKLKKQGIYMDKKEKERMKAEEGNKIKETKEKSEEIEAAHNRNRLARWRSDQDKTDEETAAQREQDEREKAELFGDAKPITKKEQDELLAEMDRNIELMHNPINNLKKMAVNMGNEIDEQTETIDSVTKKTQKNHVKMVKQNQEMAAILK</sequence>
<feature type="region of interest" description="Disordered" evidence="2">
    <location>
        <begin position="219"/>
        <end position="250"/>
    </location>
</feature>
<dbReference type="PANTHER" id="PTHR19305">
    <property type="entry name" value="SYNAPTOSOMAL ASSOCIATED PROTEIN"/>
    <property type="match status" value="1"/>
</dbReference>
<feature type="domain" description="T-SNARE coiled-coil homology" evidence="4">
    <location>
        <begin position="258"/>
        <end position="320"/>
    </location>
</feature>
<gene>
    <name evidence="5" type="ORF">PROFUN_03495</name>
</gene>
<dbReference type="PROSITE" id="PS50192">
    <property type="entry name" value="T_SNARE"/>
    <property type="match status" value="2"/>
</dbReference>
<evidence type="ECO:0000259" key="3">
    <source>
        <dbReference type="PROSITE" id="PS50004"/>
    </source>
</evidence>
<dbReference type="GO" id="GO:0006906">
    <property type="term" value="P:vesicle fusion"/>
    <property type="evidence" value="ECO:0007669"/>
    <property type="project" value="TreeGrafter"/>
</dbReference>
<dbReference type="Pfam" id="PF00168">
    <property type="entry name" value="C2"/>
    <property type="match status" value="1"/>
</dbReference>
<dbReference type="PROSITE" id="PS50004">
    <property type="entry name" value="C2"/>
    <property type="match status" value="1"/>
</dbReference>
<name>A0A2P6MNA6_9EUKA</name>
<comment type="similarity">
    <text evidence="1">Belongs to the SNAP-25 family.</text>
</comment>
<dbReference type="SUPFAM" id="SSF49562">
    <property type="entry name" value="C2 domain (Calcium/lipid-binding domain, CaLB)"/>
    <property type="match status" value="1"/>
</dbReference>
<dbReference type="PANTHER" id="PTHR19305:SF9">
    <property type="entry name" value="SYNAPTOSOMAL-ASSOCIATED PROTEIN 29"/>
    <property type="match status" value="1"/>
</dbReference>
<accession>A0A2P6MNA6</accession>
<dbReference type="InParanoid" id="A0A2P6MNA6"/>
<proteinExistence type="inferred from homology"/>
<feature type="region of interest" description="Disordered" evidence="2">
    <location>
        <begin position="349"/>
        <end position="419"/>
    </location>
</feature>
<evidence type="ECO:0000259" key="4">
    <source>
        <dbReference type="PROSITE" id="PS50192"/>
    </source>
</evidence>
<feature type="domain" description="C2" evidence="3">
    <location>
        <begin position="31"/>
        <end position="154"/>
    </location>
</feature>
<evidence type="ECO:0000256" key="1">
    <source>
        <dbReference type="ARBA" id="ARBA00009480"/>
    </source>
</evidence>
<dbReference type="STRING" id="1890364.A0A2P6MNA6"/>
<dbReference type="GO" id="GO:0005484">
    <property type="term" value="F:SNAP receptor activity"/>
    <property type="evidence" value="ECO:0007669"/>
    <property type="project" value="TreeGrafter"/>
</dbReference>
<dbReference type="InterPro" id="IPR035892">
    <property type="entry name" value="C2_domain_sf"/>
</dbReference>
<dbReference type="Gene3D" id="1.20.5.110">
    <property type="match status" value="2"/>
</dbReference>
<dbReference type="SUPFAM" id="SSF58038">
    <property type="entry name" value="SNARE fusion complex"/>
    <property type="match status" value="2"/>
</dbReference>
<feature type="compositionally biased region" description="Basic and acidic residues" evidence="2">
    <location>
        <begin position="349"/>
        <end position="377"/>
    </location>
</feature>
<dbReference type="Proteomes" id="UP000241769">
    <property type="component" value="Unassembled WGS sequence"/>
</dbReference>
<feature type="compositionally biased region" description="Polar residues" evidence="2">
    <location>
        <begin position="219"/>
        <end position="232"/>
    </location>
</feature>
<dbReference type="InterPro" id="IPR000008">
    <property type="entry name" value="C2_dom"/>
</dbReference>
<dbReference type="GO" id="GO:0006887">
    <property type="term" value="P:exocytosis"/>
    <property type="evidence" value="ECO:0007669"/>
    <property type="project" value="TreeGrafter"/>
</dbReference>
<feature type="compositionally biased region" description="Basic and acidic residues" evidence="2">
    <location>
        <begin position="397"/>
        <end position="419"/>
    </location>
</feature>
<dbReference type="SMART" id="SM00397">
    <property type="entry name" value="t_SNARE"/>
    <property type="match status" value="2"/>
</dbReference>
<reference evidence="5 6" key="1">
    <citation type="journal article" date="2018" name="Genome Biol. Evol.">
        <title>Multiple Roots of Fruiting Body Formation in Amoebozoa.</title>
        <authorList>
            <person name="Hillmann F."/>
            <person name="Forbes G."/>
            <person name="Novohradska S."/>
            <person name="Ferling I."/>
            <person name="Riege K."/>
            <person name="Groth M."/>
            <person name="Westermann M."/>
            <person name="Marz M."/>
            <person name="Spaller T."/>
            <person name="Winckler T."/>
            <person name="Schaap P."/>
            <person name="Glockner G."/>
        </authorList>
    </citation>
    <scope>NUCLEOTIDE SEQUENCE [LARGE SCALE GENOMIC DNA]</scope>
    <source>
        <strain evidence="5 6">Jena</strain>
    </source>
</reference>
<protein>
    <submittedName>
        <fullName evidence="5">Synaptosomal-associated protein 29-like</fullName>
    </submittedName>
</protein>
<dbReference type="GO" id="GO:0005886">
    <property type="term" value="C:plasma membrane"/>
    <property type="evidence" value="ECO:0007669"/>
    <property type="project" value="TreeGrafter"/>
</dbReference>
<evidence type="ECO:0000313" key="6">
    <source>
        <dbReference type="Proteomes" id="UP000241769"/>
    </source>
</evidence>
<dbReference type="GO" id="GO:0019905">
    <property type="term" value="F:syntaxin binding"/>
    <property type="evidence" value="ECO:0007669"/>
    <property type="project" value="TreeGrafter"/>
</dbReference>
<dbReference type="OrthoDB" id="19261at2759"/>
<feature type="domain" description="T-SNARE coiled-coil homology" evidence="4">
    <location>
        <begin position="423"/>
        <end position="485"/>
    </location>
</feature>